<keyword evidence="2" id="KW-1185">Reference proteome</keyword>
<evidence type="ECO:0000313" key="1">
    <source>
        <dbReference type="EMBL" id="WYW18207.1"/>
    </source>
</evidence>
<protein>
    <submittedName>
        <fullName evidence="1">Multicopper oxidase domain-containing protein</fullName>
    </submittedName>
</protein>
<gene>
    <name evidence="1" type="ORF">LCL61_21930</name>
</gene>
<evidence type="ECO:0000313" key="2">
    <source>
        <dbReference type="Proteomes" id="UP001456344"/>
    </source>
</evidence>
<accession>A0ACD5BFJ9</accession>
<reference evidence="1" key="1">
    <citation type="submission" date="2023-10" db="EMBL/GenBank/DDBJ databases">
        <title>Whole genome sequencing of actinobacterial strain Amycolatopsis sp. (BCA-696) identifies the underlying plant growth-promoting genes.</title>
        <authorList>
            <person name="Gandham P."/>
            <person name="Vadla N."/>
            <person name="Saji A."/>
            <person name="Srinivas V."/>
            <person name="Ruperao P."/>
            <person name="Selvanayagam S."/>
            <person name="Saxena R.K."/>
            <person name="Rathore A."/>
            <person name="Gopalakrishnan S."/>
            <person name="Thakur V."/>
        </authorList>
    </citation>
    <scope>NUCLEOTIDE SEQUENCE</scope>
    <source>
        <strain evidence="1">BCA-696</strain>
    </source>
</reference>
<dbReference type="Proteomes" id="UP001456344">
    <property type="component" value="Chromosome"/>
</dbReference>
<sequence>MDETPRTDLAPPTAARPRGPLFVWANAVVLGWLAVAVVLSAAHQVLGLPGWVALHALLLGAVTNAILIWSEHFVVTLCRAPAPLARRVAAGLTALNLFVVTVLAGVTTNVSVMTGAGAAGICVIAAVHTVFLVRTYRKALQRRFGHLICFYASASVALLAGAVTGAALGTGAATPIWYSRLWGAHVHLTLLGWVGFAVLGTLFTLWPTTLGIRIADGTASLARRALPVLAVGLVLTVGGILAASRWLTLAGLVCYAAGVGVAMIPLVRALGTRRPRGPAAWMLAAAIGWLGVAVLIEGVRLLLAGSIDALPDVVGAVVPVFVLGFTVQVLVGALTQLLPVVLGRGPAEHKSLSASLARGWQVRILLTNLAVPLVAGDWPRPLPQIGWAFGALGVGTFAVLALRAAIPVALRGAATTVQAPDRPSPSSGTTTGIAAGLAVVVLAVALAATGTAEAPSTPVSGAAHTVEVTMSAMRLRPSTVDIPPGTRLVLRVTNQDSMPHDLRADSGQRTPRLRQGETALLDLGEIQGDHQAWCDVAGHRAAGMTMTIRTSPAAADTGRDHRAGHDPGTGAGLDLGATPSPGWTPHDARLAPPAGTLHRVELHVTEQDVEVAPGVRERRWTFGRTAPGPALHGRVGDRFEITLVNDATMGHGIDFHAGALAPDQPMRTIGPGERLVYRFTAHRAGAWLYHCSTMPMSQHIANGMYGAVVIDPPGLPAVDHEYLLVSSQLYLGGPDSDQHVAKIHTGRPDGWVFNGMAAQYDHAPLTARSGRRVRIWLVNAGPGDATAFHVVGAQFDTLYKEGTWLLRPGDPGGAQVLDLAPAQGGFVELSFPEPGHYPFVDHDMRHAENGAHGRFTVTEPPQ</sequence>
<proteinExistence type="predicted"/>
<organism evidence="1 2">
    <name type="scientific">Amycolatopsis coloradensis</name>
    <dbReference type="NCBI Taxonomy" id="76021"/>
    <lineage>
        <taxon>Bacteria</taxon>
        <taxon>Bacillati</taxon>
        <taxon>Actinomycetota</taxon>
        <taxon>Actinomycetes</taxon>
        <taxon>Pseudonocardiales</taxon>
        <taxon>Pseudonocardiaceae</taxon>
        <taxon>Amycolatopsis</taxon>
    </lineage>
</organism>
<name>A0ACD5BFJ9_9PSEU</name>
<dbReference type="EMBL" id="CP150484">
    <property type="protein sequence ID" value="WYW18207.1"/>
    <property type="molecule type" value="Genomic_DNA"/>
</dbReference>